<dbReference type="AlphaFoldDB" id="E6K1X1"/>
<dbReference type="PROSITE" id="PS50928">
    <property type="entry name" value="ABC_TM1"/>
    <property type="match status" value="1"/>
</dbReference>
<comment type="subcellular location">
    <subcellularLocation>
        <location evidence="1 7">Cell membrane</location>
        <topology evidence="1 7">Multi-pass membrane protein</topology>
    </subcellularLocation>
</comment>
<evidence type="ECO:0000256" key="1">
    <source>
        <dbReference type="ARBA" id="ARBA00004651"/>
    </source>
</evidence>
<evidence type="ECO:0000259" key="8">
    <source>
        <dbReference type="PROSITE" id="PS50928"/>
    </source>
</evidence>
<feature type="transmembrane region" description="Helical" evidence="7">
    <location>
        <begin position="159"/>
        <end position="185"/>
    </location>
</feature>
<evidence type="ECO:0000313" key="9">
    <source>
        <dbReference type="EMBL" id="EFT82759.1"/>
    </source>
</evidence>
<keyword evidence="3" id="KW-1003">Cell membrane</keyword>
<dbReference type="Gene3D" id="1.10.3720.10">
    <property type="entry name" value="MetI-like"/>
    <property type="match status" value="1"/>
</dbReference>
<keyword evidence="5 7" id="KW-1133">Transmembrane helix</keyword>
<feature type="transmembrane region" description="Helical" evidence="7">
    <location>
        <begin position="84"/>
        <end position="106"/>
    </location>
</feature>
<evidence type="ECO:0000256" key="2">
    <source>
        <dbReference type="ARBA" id="ARBA00022448"/>
    </source>
</evidence>
<evidence type="ECO:0000256" key="3">
    <source>
        <dbReference type="ARBA" id="ARBA00022475"/>
    </source>
</evidence>
<keyword evidence="6 7" id="KW-0472">Membrane</keyword>
<dbReference type="CDD" id="cd06261">
    <property type="entry name" value="TM_PBP2"/>
    <property type="match status" value="1"/>
</dbReference>
<dbReference type="SUPFAM" id="SSF161098">
    <property type="entry name" value="MetI-like"/>
    <property type="match status" value="1"/>
</dbReference>
<dbReference type="PANTHER" id="PTHR30193">
    <property type="entry name" value="ABC TRANSPORTER PERMEASE PROTEIN"/>
    <property type="match status" value="1"/>
</dbReference>
<protein>
    <submittedName>
        <fullName evidence="9">ABC transporter, permease protein</fullName>
    </submittedName>
</protein>
<gene>
    <name evidence="9" type="ORF">HMPREF0620_1444</name>
</gene>
<dbReference type="InterPro" id="IPR051393">
    <property type="entry name" value="ABC_transporter_permease"/>
</dbReference>
<dbReference type="RefSeq" id="WP_006289579.1">
    <property type="nucleotide sequence ID" value="NZ_AP012333.1"/>
</dbReference>
<dbReference type="InterPro" id="IPR035906">
    <property type="entry name" value="MetI-like_sf"/>
</dbReference>
<dbReference type="PANTHER" id="PTHR30193:SF37">
    <property type="entry name" value="INNER MEMBRANE ABC TRANSPORTER PERMEASE PROTEIN YCJO"/>
    <property type="match status" value="1"/>
</dbReference>
<proteinExistence type="inferred from homology"/>
<dbReference type="Pfam" id="PF00528">
    <property type="entry name" value="BPD_transp_1"/>
    <property type="match status" value="1"/>
</dbReference>
<feature type="transmembrane region" description="Helical" evidence="7">
    <location>
        <begin position="271"/>
        <end position="290"/>
    </location>
</feature>
<dbReference type="GO" id="GO:0005886">
    <property type="term" value="C:plasma membrane"/>
    <property type="evidence" value="ECO:0007669"/>
    <property type="project" value="UniProtKB-SubCell"/>
</dbReference>
<accession>E6K1X1</accession>
<reference evidence="9 10" key="1">
    <citation type="submission" date="2010-12" db="EMBL/GenBank/DDBJ databases">
        <authorList>
            <person name="Muzny D."/>
            <person name="Qin X."/>
            <person name="Buhay C."/>
            <person name="Dugan-Rocha S."/>
            <person name="Ding Y."/>
            <person name="Chen G."/>
            <person name="Hawes A."/>
            <person name="Holder M."/>
            <person name="Jhangiani S."/>
            <person name="Johnson A."/>
            <person name="Khan Z."/>
            <person name="Li Z."/>
            <person name="Liu W."/>
            <person name="Liu X."/>
            <person name="Perez L."/>
            <person name="Shen H."/>
            <person name="Wang Q."/>
            <person name="Watt J."/>
            <person name="Xi L."/>
            <person name="Xin Y."/>
            <person name="Zhou J."/>
            <person name="Deng J."/>
            <person name="Jiang H."/>
            <person name="Liu Y."/>
            <person name="Qu J."/>
            <person name="Song X.-Z."/>
            <person name="Zhang L."/>
            <person name="Villasana D."/>
            <person name="Johnson A."/>
            <person name="Liu J."/>
            <person name="Liyanage D."/>
            <person name="Lorensuhewa L."/>
            <person name="Robinson T."/>
            <person name="Song A."/>
            <person name="Song B.-B."/>
            <person name="Dinh H."/>
            <person name="Thornton R."/>
            <person name="Coyle M."/>
            <person name="Francisco L."/>
            <person name="Jackson L."/>
            <person name="Javaid M."/>
            <person name="Korchina V."/>
            <person name="Kovar C."/>
            <person name="Mata R."/>
            <person name="Mathew T."/>
            <person name="Ngo R."/>
            <person name="Nguyen L."/>
            <person name="Nguyen N."/>
            <person name="Okwuonu G."/>
            <person name="Ongeri F."/>
            <person name="Pham C."/>
            <person name="Simmons D."/>
            <person name="Wilczek-Boney K."/>
            <person name="Hale W."/>
            <person name="Jakkamsetti A."/>
            <person name="Pham P."/>
            <person name="Ruth R."/>
            <person name="San Lucas F."/>
            <person name="Warren J."/>
            <person name="Zhang J."/>
            <person name="Zhao Z."/>
            <person name="Zhou C."/>
            <person name="Zhu D."/>
            <person name="Lee S."/>
            <person name="Bess C."/>
            <person name="Blankenburg K."/>
            <person name="Forbes L."/>
            <person name="Fu Q."/>
            <person name="Gubbala S."/>
            <person name="Hirani K."/>
            <person name="Jayaseelan J.C."/>
            <person name="Lara F."/>
            <person name="Munidasa M."/>
            <person name="Palculict T."/>
            <person name="Patil S."/>
            <person name="Pu L.-L."/>
            <person name="Saada N."/>
            <person name="Tang L."/>
            <person name="Weissenberger G."/>
            <person name="Zhu Y."/>
            <person name="Hemphill L."/>
            <person name="Shang Y."/>
            <person name="Youmans B."/>
            <person name="Ayvaz T."/>
            <person name="Ross M."/>
            <person name="Santibanez J."/>
            <person name="Aqrawi P."/>
            <person name="Gross S."/>
            <person name="Joshi V."/>
            <person name="Fowler G."/>
            <person name="Nazareth L."/>
            <person name="Reid J."/>
            <person name="Worley K."/>
            <person name="Petrosino J."/>
            <person name="Highlander S."/>
            <person name="Gibbs R."/>
        </authorList>
    </citation>
    <scope>NUCLEOTIDE SEQUENCE [LARGE SCALE GENOMIC DNA]</scope>
    <source>
        <strain evidence="9 10">DSM 10105</strain>
    </source>
</reference>
<dbReference type="InterPro" id="IPR000515">
    <property type="entry name" value="MetI-like"/>
</dbReference>
<sequence length="299" mass="34102">MSNRRNSFGAAVKPFFRWLSLRNIAIFFLVANLAIFTIYPIGKAFAGSMHQWNPLNGTYSWVGLKNFQAILTDGLFWKSIWNTFYFSAFSVIFRIVIGLGIALMLYSKMTKYKTVLRGLFYMPTVTPLVAVSLVWVWMYDPQFGLINRTTHLDVNWLHSATWSLPAIIIMTIWKDFGYATVLYLAALMNVPKDLYEAAEIDGANSSQIFWRITLPMIRPTTIFVLITSIITYMQAYVQFLMMTEGGPGTSTYTISYLIYDTAFVKYNFGEASAMSIVLFVITGILTLIMFKVTGESDER</sequence>
<comment type="similarity">
    <text evidence="7">Belongs to the binding-protein-dependent transport system permease family.</text>
</comment>
<keyword evidence="10" id="KW-1185">Reference proteome</keyword>
<keyword evidence="4 7" id="KW-0812">Transmembrane</keyword>
<feature type="transmembrane region" description="Helical" evidence="7">
    <location>
        <begin position="221"/>
        <end position="241"/>
    </location>
</feature>
<evidence type="ECO:0000313" key="10">
    <source>
        <dbReference type="Proteomes" id="UP000004946"/>
    </source>
</evidence>
<dbReference type="eggNOG" id="COG1175">
    <property type="taxonomic scope" value="Bacteria"/>
</dbReference>
<dbReference type="GO" id="GO:0055085">
    <property type="term" value="P:transmembrane transport"/>
    <property type="evidence" value="ECO:0007669"/>
    <property type="project" value="InterPro"/>
</dbReference>
<evidence type="ECO:0000256" key="6">
    <source>
        <dbReference type="ARBA" id="ARBA00023136"/>
    </source>
</evidence>
<dbReference type="EMBL" id="AEON01000002">
    <property type="protein sequence ID" value="EFT82759.1"/>
    <property type="molecule type" value="Genomic_DNA"/>
</dbReference>
<evidence type="ECO:0000256" key="4">
    <source>
        <dbReference type="ARBA" id="ARBA00022692"/>
    </source>
</evidence>
<dbReference type="HOGENOM" id="CLU_016047_0_2_11"/>
<feature type="transmembrane region" description="Helical" evidence="7">
    <location>
        <begin position="118"/>
        <end position="139"/>
    </location>
</feature>
<organism evidence="9 10">
    <name type="scientific">Parascardovia denticolens DSM 10105 = JCM 12538</name>
    <dbReference type="NCBI Taxonomy" id="864564"/>
    <lineage>
        <taxon>Bacteria</taxon>
        <taxon>Bacillati</taxon>
        <taxon>Actinomycetota</taxon>
        <taxon>Actinomycetes</taxon>
        <taxon>Bifidobacteriales</taxon>
        <taxon>Bifidobacteriaceae</taxon>
        <taxon>Parascardovia</taxon>
    </lineage>
</organism>
<dbReference type="Proteomes" id="UP000004946">
    <property type="component" value="Chromosome"/>
</dbReference>
<dbReference type="PATRIC" id="fig|864564.6.peg.258"/>
<dbReference type="KEGG" id="pdo:PSDT_0232"/>
<comment type="caution">
    <text evidence="9">The sequence shown here is derived from an EMBL/GenBank/DDBJ whole genome shotgun (WGS) entry which is preliminary data.</text>
</comment>
<name>E6K1X1_PARDN</name>
<feature type="transmembrane region" description="Helical" evidence="7">
    <location>
        <begin position="21"/>
        <end position="42"/>
    </location>
</feature>
<evidence type="ECO:0000256" key="7">
    <source>
        <dbReference type="RuleBase" id="RU363032"/>
    </source>
</evidence>
<evidence type="ECO:0000256" key="5">
    <source>
        <dbReference type="ARBA" id="ARBA00022989"/>
    </source>
</evidence>
<keyword evidence="2 7" id="KW-0813">Transport</keyword>
<feature type="domain" description="ABC transmembrane type-1" evidence="8">
    <location>
        <begin position="80"/>
        <end position="289"/>
    </location>
</feature>